<dbReference type="InterPro" id="IPR036412">
    <property type="entry name" value="HAD-like_sf"/>
</dbReference>
<dbReference type="GO" id="GO:0008962">
    <property type="term" value="F:phosphatidylglycerophosphatase activity"/>
    <property type="evidence" value="ECO:0007669"/>
    <property type="project" value="InterPro"/>
</dbReference>
<dbReference type="Proteomes" id="UP000886860">
    <property type="component" value="Unassembled WGS sequence"/>
</dbReference>
<dbReference type="PANTHER" id="PTHR19288">
    <property type="entry name" value="4-NITROPHENYLPHOSPHATASE-RELATED"/>
    <property type="match status" value="1"/>
</dbReference>
<proteinExistence type="predicted"/>
<protein>
    <submittedName>
        <fullName evidence="1">YqeG family HAD IIIA-type phosphatase</fullName>
    </submittedName>
</protein>
<dbReference type="PANTHER" id="PTHR19288:SF25">
    <property type="entry name" value="PHOSPHATIDYLGLYCEROPHOSPHATASE GEP4, MITOCHONDRIAL"/>
    <property type="match status" value="1"/>
</dbReference>
<organism evidence="1 2">
    <name type="scientific">Candidatus Caccovicinus merdipullorum</name>
    <dbReference type="NCBI Taxonomy" id="2840724"/>
    <lineage>
        <taxon>Bacteria</taxon>
        <taxon>Bacillati</taxon>
        <taxon>Bacillota</taxon>
        <taxon>Clostridia</taxon>
        <taxon>Eubacteriales</taxon>
        <taxon>Candidatus Caccovicinus</taxon>
    </lineage>
</organism>
<accession>A0A9D1KFW3</accession>
<dbReference type="EMBL" id="DVKS01000105">
    <property type="protein sequence ID" value="HIT41696.1"/>
    <property type="molecule type" value="Genomic_DNA"/>
</dbReference>
<name>A0A9D1KFW3_9FIRM</name>
<dbReference type="Gene3D" id="3.40.50.1000">
    <property type="entry name" value="HAD superfamily/HAD-like"/>
    <property type="match status" value="1"/>
</dbReference>
<reference evidence="1" key="1">
    <citation type="submission" date="2020-10" db="EMBL/GenBank/DDBJ databases">
        <authorList>
            <person name="Gilroy R."/>
        </authorList>
    </citation>
    <scope>NUCLEOTIDE SEQUENCE</scope>
    <source>
        <strain evidence="1">CHK123-3438</strain>
    </source>
</reference>
<dbReference type="InterPro" id="IPR023214">
    <property type="entry name" value="HAD_sf"/>
</dbReference>
<dbReference type="NCBIfam" id="TIGR01668">
    <property type="entry name" value="YqeG_hyp_ppase"/>
    <property type="match status" value="1"/>
</dbReference>
<dbReference type="InterPro" id="IPR010021">
    <property type="entry name" value="PGPP1/Gep4"/>
</dbReference>
<dbReference type="SUPFAM" id="SSF56784">
    <property type="entry name" value="HAD-like"/>
    <property type="match status" value="1"/>
</dbReference>
<comment type="caution">
    <text evidence="1">The sequence shown here is derived from an EMBL/GenBank/DDBJ whole genome shotgun (WGS) entry which is preliminary data.</text>
</comment>
<evidence type="ECO:0000313" key="2">
    <source>
        <dbReference type="Proteomes" id="UP000886860"/>
    </source>
</evidence>
<gene>
    <name evidence="1" type="ORF">IAB60_06300</name>
</gene>
<sequence length="181" mass="19958">MLQPFYPDIWVDSAYGISYEELSGKGIAGLIFDVDNTLAFHDAPADRKARELFSRLRALGMDTCLLSNNREPRVKAFAEAVGSYYVFKGGKPGIRGYQKAMEMMGTGPENTAAVGDQLFTDILGANRTGLYSILVSPMNPKEEIQIVLKRYLEKPILWAYKRSHPGEPVNTGRGHAGKAGK</sequence>
<dbReference type="Pfam" id="PF00702">
    <property type="entry name" value="Hydrolase"/>
    <property type="match status" value="1"/>
</dbReference>
<dbReference type="GO" id="GO:0005737">
    <property type="term" value="C:cytoplasm"/>
    <property type="evidence" value="ECO:0007669"/>
    <property type="project" value="TreeGrafter"/>
</dbReference>
<reference evidence="1" key="2">
    <citation type="journal article" date="2021" name="PeerJ">
        <title>Extensive microbial diversity within the chicken gut microbiome revealed by metagenomics and culture.</title>
        <authorList>
            <person name="Gilroy R."/>
            <person name="Ravi A."/>
            <person name="Getino M."/>
            <person name="Pursley I."/>
            <person name="Horton D.L."/>
            <person name="Alikhan N.F."/>
            <person name="Baker D."/>
            <person name="Gharbi K."/>
            <person name="Hall N."/>
            <person name="Watson M."/>
            <person name="Adriaenssens E.M."/>
            <person name="Foster-Nyarko E."/>
            <person name="Jarju S."/>
            <person name="Secka A."/>
            <person name="Antonio M."/>
            <person name="Oren A."/>
            <person name="Chaudhuri R.R."/>
            <person name="La Ragione R."/>
            <person name="Hildebrand F."/>
            <person name="Pallen M.J."/>
        </authorList>
    </citation>
    <scope>NUCLEOTIDE SEQUENCE</scope>
    <source>
        <strain evidence="1">CHK123-3438</strain>
    </source>
</reference>
<dbReference type="AlphaFoldDB" id="A0A9D1KFW3"/>
<evidence type="ECO:0000313" key="1">
    <source>
        <dbReference type="EMBL" id="HIT41696.1"/>
    </source>
</evidence>